<organism evidence="2 3">
    <name type="scientific">Flavobacterium album</name>
    <dbReference type="NCBI Taxonomy" id="2175091"/>
    <lineage>
        <taxon>Bacteria</taxon>
        <taxon>Pseudomonadati</taxon>
        <taxon>Bacteroidota</taxon>
        <taxon>Flavobacteriia</taxon>
        <taxon>Flavobacteriales</taxon>
        <taxon>Flavobacteriaceae</taxon>
        <taxon>Flavobacterium</taxon>
    </lineage>
</organism>
<proteinExistence type="predicted"/>
<keyword evidence="1" id="KW-0732">Signal</keyword>
<gene>
    <name evidence="2" type="ORF">HYN59_08440</name>
</gene>
<dbReference type="EMBL" id="CP029186">
    <property type="protein sequence ID" value="AWH85148.1"/>
    <property type="molecule type" value="Genomic_DNA"/>
</dbReference>
<dbReference type="RefSeq" id="WP_108777852.1">
    <property type="nucleotide sequence ID" value="NZ_CP029186.1"/>
</dbReference>
<feature type="chain" id="PRO_5015465516" evidence="1">
    <location>
        <begin position="24"/>
        <end position="132"/>
    </location>
</feature>
<accession>A0A2S1QXM4</accession>
<dbReference type="KEGG" id="falb:HYN59_08440"/>
<dbReference type="Proteomes" id="UP000244929">
    <property type="component" value="Chromosome"/>
</dbReference>
<name>A0A2S1QXM4_9FLAO</name>
<evidence type="ECO:0000313" key="3">
    <source>
        <dbReference type="Proteomes" id="UP000244929"/>
    </source>
</evidence>
<evidence type="ECO:0000313" key="2">
    <source>
        <dbReference type="EMBL" id="AWH85148.1"/>
    </source>
</evidence>
<feature type="signal peptide" evidence="1">
    <location>
        <begin position="1"/>
        <end position="23"/>
    </location>
</feature>
<dbReference type="OrthoDB" id="5522619at2"/>
<evidence type="ECO:0000256" key="1">
    <source>
        <dbReference type="SAM" id="SignalP"/>
    </source>
</evidence>
<keyword evidence="3" id="KW-1185">Reference proteome</keyword>
<dbReference type="PROSITE" id="PS51257">
    <property type="entry name" value="PROKAR_LIPOPROTEIN"/>
    <property type="match status" value="1"/>
</dbReference>
<protein>
    <submittedName>
        <fullName evidence="2">2-dehydro-3-deoxyphosphooctonate aldolase</fullName>
    </submittedName>
</protein>
<reference evidence="2 3" key="1">
    <citation type="submission" date="2018-04" db="EMBL/GenBank/DDBJ databases">
        <title>Genome sequencing of Flavobacterium sp. HYN0059.</title>
        <authorList>
            <person name="Yi H."/>
            <person name="Baek C."/>
        </authorList>
    </citation>
    <scope>NUCLEOTIDE SEQUENCE [LARGE SCALE GENOMIC DNA]</scope>
    <source>
        <strain evidence="2 3">HYN0059</strain>
    </source>
</reference>
<sequence>MKSNILYACLLFVIMACSTSKNGQSALTADGKVADDYGYSQTNPIKVGGGTNGPANEHRYLRRLTGPNGESIAYERLGSCCAFETKNSPFGSGMLDRYEIEIDGDPEKKILYINMYDEGKLYAPKGFLLDGK</sequence>
<dbReference type="AlphaFoldDB" id="A0A2S1QXM4"/>